<sequence>MTYKMLTFFLLIFAFSNSAYAEGDAYLTVHVTNREMAKKPLLLFTVQDHIDFKIGAVEQRASADVNGDFKFHILGISKYRTLIMEVGEYLFLSNYIEEGDDIHIVFSGDGSSFPKPDEFIFSGQGSGKLIARTKIMAGEVRTYRNISAHRKYDKLILDSLVSAANTAWQADLELLKPFKKEISALMYQQLQADIYARAAAFSLGYISGQRKQYTTAENLDYLYAKLDQGKPKILAAVQSQSAEYMSYLLFRALEMVALKNVSKQDRPLAICKELILQNKGLVLEKTLMRYLCRYPTVTNSRNPEEVYSLALEYIRSPANRKYLIALSESRKAGAMAYNFSLPDTSGHIFRLSDFKNKVVVIDCWFTGCSSCSGMAKRVEKEVLPSFIHNPDVVFVSVCADKDRSMWLKSVKGGFYTNPGSINLFTEGMGTSHPFLKKYNLQGFPRFILVGRDGRMFASEMPRGMKDMIEMISQALNVND</sequence>
<feature type="chain" id="PRO_5021960603" evidence="1">
    <location>
        <begin position="22"/>
        <end position="479"/>
    </location>
</feature>
<organism evidence="3 4">
    <name type="scientific">Pedobacter westerhofensis</name>
    <dbReference type="NCBI Taxonomy" id="425512"/>
    <lineage>
        <taxon>Bacteria</taxon>
        <taxon>Pseudomonadati</taxon>
        <taxon>Bacteroidota</taxon>
        <taxon>Sphingobacteriia</taxon>
        <taxon>Sphingobacteriales</taxon>
        <taxon>Sphingobacteriaceae</taxon>
        <taxon>Pedobacter</taxon>
    </lineage>
</organism>
<dbReference type="RefSeq" id="WP_142527493.1">
    <property type="nucleotide sequence ID" value="NZ_CBCSJO010000004.1"/>
</dbReference>
<evidence type="ECO:0000259" key="2">
    <source>
        <dbReference type="PROSITE" id="PS51352"/>
    </source>
</evidence>
<accession>A0A521C877</accession>
<reference evidence="3 4" key="1">
    <citation type="submission" date="2017-05" db="EMBL/GenBank/DDBJ databases">
        <authorList>
            <person name="Varghese N."/>
            <person name="Submissions S."/>
        </authorList>
    </citation>
    <scope>NUCLEOTIDE SEQUENCE [LARGE SCALE GENOMIC DNA]</scope>
    <source>
        <strain evidence="3 4">DSM 19036</strain>
    </source>
</reference>
<dbReference type="CDD" id="cd02966">
    <property type="entry name" value="TlpA_like_family"/>
    <property type="match status" value="1"/>
</dbReference>
<name>A0A521C877_9SPHI</name>
<dbReference type="OrthoDB" id="9815205at2"/>
<dbReference type="InterPro" id="IPR050553">
    <property type="entry name" value="Thioredoxin_ResA/DsbE_sf"/>
</dbReference>
<dbReference type="PROSITE" id="PS51352">
    <property type="entry name" value="THIOREDOXIN_2"/>
    <property type="match status" value="1"/>
</dbReference>
<dbReference type="Pfam" id="PF08534">
    <property type="entry name" value="Redoxin"/>
    <property type="match status" value="1"/>
</dbReference>
<gene>
    <name evidence="3" type="ORF">SAMN06265348_103302</name>
</gene>
<protein>
    <submittedName>
        <fullName evidence="3">Redoxin</fullName>
    </submittedName>
</protein>
<dbReference type="PANTHER" id="PTHR42852:SF13">
    <property type="entry name" value="PROTEIN DIPZ"/>
    <property type="match status" value="1"/>
</dbReference>
<dbReference type="SUPFAM" id="SSF52833">
    <property type="entry name" value="Thioredoxin-like"/>
    <property type="match status" value="1"/>
</dbReference>
<dbReference type="PANTHER" id="PTHR42852">
    <property type="entry name" value="THIOL:DISULFIDE INTERCHANGE PROTEIN DSBE"/>
    <property type="match status" value="1"/>
</dbReference>
<evidence type="ECO:0000313" key="4">
    <source>
        <dbReference type="Proteomes" id="UP000320300"/>
    </source>
</evidence>
<proteinExistence type="predicted"/>
<dbReference type="AlphaFoldDB" id="A0A521C877"/>
<feature type="domain" description="Thioredoxin" evidence="2">
    <location>
        <begin position="330"/>
        <end position="476"/>
    </location>
</feature>
<keyword evidence="1" id="KW-0732">Signal</keyword>
<evidence type="ECO:0000256" key="1">
    <source>
        <dbReference type="SAM" id="SignalP"/>
    </source>
</evidence>
<dbReference type="InterPro" id="IPR013766">
    <property type="entry name" value="Thioredoxin_domain"/>
</dbReference>
<dbReference type="Gene3D" id="3.40.30.10">
    <property type="entry name" value="Glutaredoxin"/>
    <property type="match status" value="1"/>
</dbReference>
<dbReference type="EMBL" id="FXTN01000003">
    <property type="protein sequence ID" value="SMO55608.1"/>
    <property type="molecule type" value="Genomic_DNA"/>
</dbReference>
<dbReference type="InterPro" id="IPR036249">
    <property type="entry name" value="Thioredoxin-like_sf"/>
</dbReference>
<dbReference type="InterPro" id="IPR013740">
    <property type="entry name" value="Redoxin"/>
</dbReference>
<feature type="signal peptide" evidence="1">
    <location>
        <begin position="1"/>
        <end position="21"/>
    </location>
</feature>
<evidence type="ECO:0000313" key="3">
    <source>
        <dbReference type="EMBL" id="SMO55608.1"/>
    </source>
</evidence>
<keyword evidence="4" id="KW-1185">Reference proteome</keyword>
<dbReference type="Proteomes" id="UP000320300">
    <property type="component" value="Unassembled WGS sequence"/>
</dbReference>